<keyword evidence="2" id="KW-1185">Reference proteome</keyword>
<dbReference type="STRING" id="1611254.A0A2G5VL32"/>
<dbReference type="Proteomes" id="UP000230233">
    <property type="component" value="Chromosome I"/>
</dbReference>
<dbReference type="OrthoDB" id="5900442at2759"/>
<sequence>MDEGSTSGAPVSKEDFYAFVAQQLASMAKEEKAPVLSQKGLQVQCELNTKIINLLNTAMIGGDVESAAKEAVSMLKTRNQEIVLLDKDPNALKNLEKIRAISALSNSHGMTPKCYPRKKLRPIWLDRA</sequence>
<protein>
    <submittedName>
        <fullName evidence="1">Uncharacterized protein</fullName>
    </submittedName>
</protein>
<evidence type="ECO:0000313" key="2">
    <source>
        <dbReference type="Proteomes" id="UP000230233"/>
    </source>
</evidence>
<proteinExistence type="predicted"/>
<dbReference type="EMBL" id="PDUG01000001">
    <property type="protein sequence ID" value="PIC52478.1"/>
    <property type="molecule type" value="Genomic_DNA"/>
</dbReference>
<gene>
    <name evidence="1" type="primary">Cnig_chr_I.g257</name>
    <name evidence="1" type="ORF">B9Z55_000257</name>
</gene>
<dbReference type="AlphaFoldDB" id="A0A2G5VL32"/>
<evidence type="ECO:0000313" key="1">
    <source>
        <dbReference type="EMBL" id="PIC52478.1"/>
    </source>
</evidence>
<name>A0A2G5VL32_9PELO</name>
<organism evidence="1 2">
    <name type="scientific">Caenorhabditis nigoni</name>
    <dbReference type="NCBI Taxonomy" id="1611254"/>
    <lineage>
        <taxon>Eukaryota</taxon>
        <taxon>Metazoa</taxon>
        <taxon>Ecdysozoa</taxon>
        <taxon>Nematoda</taxon>
        <taxon>Chromadorea</taxon>
        <taxon>Rhabditida</taxon>
        <taxon>Rhabditina</taxon>
        <taxon>Rhabditomorpha</taxon>
        <taxon>Rhabditoidea</taxon>
        <taxon>Rhabditidae</taxon>
        <taxon>Peloderinae</taxon>
        <taxon>Caenorhabditis</taxon>
    </lineage>
</organism>
<accession>A0A2G5VL32</accession>
<reference evidence="2" key="1">
    <citation type="submission" date="2017-10" db="EMBL/GenBank/DDBJ databases">
        <title>Rapid genome shrinkage in a self-fertile nematode reveals novel sperm competition proteins.</title>
        <authorList>
            <person name="Yin D."/>
            <person name="Schwarz E.M."/>
            <person name="Thomas C.G."/>
            <person name="Felde R.L."/>
            <person name="Korf I.F."/>
            <person name="Cutter A.D."/>
            <person name="Schartner C.M."/>
            <person name="Ralston E.J."/>
            <person name="Meyer B.J."/>
            <person name="Haag E.S."/>
        </authorList>
    </citation>
    <scope>NUCLEOTIDE SEQUENCE [LARGE SCALE GENOMIC DNA]</scope>
    <source>
        <strain evidence="2">JU1422</strain>
    </source>
</reference>
<comment type="caution">
    <text evidence="1">The sequence shown here is derived from an EMBL/GenBank/DDBJ whole genome shotgun (WGS) entry which is preliminary data.</text>
</comment>